<dbReference type="EMBL" id="CH981527">
    <property type="protein sequence ID" value="EDK44932.1"/>
    <property type="molecule type" value="Genomic_DNA"/>
</dbReference>
<dbReference type="Pfam" id="PF08192">
    <property type="entry name" value="Peptidase_S64"/>
    <property type="match status" value="1"/>
</dbReference>
<dbReference type="SUPFAM" id="SSF50494">
    <property type="entry name" value="Trypsin-like serine proteases"/>
    <property type="match status" value="1"/>
</dbReference>
<dbReference type="OMA" id="TPMCEIL"/>
<dbReference type="GeneID" id="5232258"/>
<feature type="compositionally biased region" description="Basic residues" evidence="1">
    <location>
        <begin position="453"/>
        <end position="464"/>
    </location>
</feature>
<evidence type="ECO:0000256" key="1">
    <source>
        <dbReference type="SAM" id="MobiDB-lite"/>
    </source>
</evidence>
<organism evidence="2 3">
    <name type="scientific">Lodderomyces elongisporus (strain ATCC 11503 / CBS 2605 / JCM 1781 / NBRC 1676 / NRRL YB-4239)</name>
    <name type="common">Yeast</name>
    <name type="synonym">Saccharomyces elongisporus</name>
    <dbReference type="NCBI Taxonomy" id="379508"/>
    <lineage>
        <taxon>Eukaryota</taxon>
        <taxon>Fungi</taxon>
        <taxon>Dikarya</taxon>
        <taxon>Ascomycota</taxon>
        <taxon>Saccharomycotina</taxon>
        <taxon>Pichiomycetes</taxon>
        <taxon>Debaryomycetaceae</taxon>
        <taxon>Candida/Lodderomyces clade</taxon>
        <taxon>Lodderomyces</taxon>
    </lineage>
</organism>
<dbReference type="AlphaFoldDB" id="A5E0H4"/>
<reference evidence="2 3" key="1">
    <citation type="journal article" date="2009" name="Nature">
        <title>Evolution of pathogenicity and sexual reproduction in eight Candida genomes.</title>
        <authorList>
            <person name="Butler G."/>
            <person name="Rasmussen M.D."/>
            <person name="Lin M.F."/>
            <person name="Santos M.A."/>
            <person name="Sakthikumar S."/>
            <person name="Munro C.A."/>
            <person name="Rheinbay E."/>
            <person name="Grabherr M."/>
            <person name="Forche A."/>
            <person name="Reedy J.L."/>
            <person name="Agrafioti I."/>
            <person name="Arnaud M.B."/>
            <person name="Bates S."/>
            <person name="Brown A.J."/>
            <person name="Brunke S."/>
            <person name="Costanzo M.C."/>
            <person name="Fitzpatrick D.A."/>
            <person name="de Groot P.W."/>
            <person name="Harris D."/>
            <person name="Hoyer L.L."/>
            <person name="Hube B."/>
            <person name="Klis F.M."/>
            <person name="Kodira C."/>
            <person name="Lennard N."/>
            <person name="Logue M.E."/>
            <person name="Martin R."/>
            <person name="Neiman A.M."/>
            <person name="Nikolaou E."/>
            <person name="Quail M.A."/>
            <person name="Quinn J."/>
            <person name="Santos M.C."/>
            <person name="Schmitzberger F.F."/>
            <person name="Sherlock G."/>
            <person name="Shah P."/>
            <person name="Silverstein K.A."/>
            <person name="Skrzypek M.S."/>
            <person name="Soll D."/>
            <person name="Staggs R."/>
            <person name="Stansfield I."/>
            <person name="Stumpf M.P."/>
            <person name="Sudbery P.E."/>
            <person name="Srikantha T."/>
            <person name="Zeng Q."/>
            <person name="Berman J."/>
            <person name="Berriman M."/>
            <person name="Heitman J."/>
            <person name="Gow N.A."/>
            <person name="Lorenz M.C."/>
            <person name="Birren B.W."/>
            <person name="Kellis M."/>
            <person name="Cuomo C.A."/>
        </authorList>
    </citation>
    <scope>NUCLEOTIDE SEQUENCE [LARGE SCALE GENOMIC DNA]</scope>
    <source>
        <strain evidence="3">ATCC 11503 / BCRC 21390 / CBS 2605 / JCM 1781 / NBRC 1676 / NRRL YB-4239</strain>
    </source>
</reference>
<feature type="compositionally biased region" description="Basic and acidic residues" evidence="1">
    <location>
        <begin position="11"/>
        <end position="29"/>
    </location>
</feature>
<evidence type="ECO:0000313" key="3">
    <source>
        <dbReference type="Proteomes" id="UP000001996"/>
    </source>
</evidence>
<dbReference type="SUPFAM" id="SSF81995">
    <property type="entry name" value="beta-sandwich domain of Sec23/24"/>
    <property type="match status" value="1"/>
</dbReference>
<dbReference type="STRING" id="379508.A5E0H4"/>
<sequence length="875" mass="97472">MKRIGRFSKSQGERDGEGENQDVSRKSLENKGLQPSRSNHSGESQDSLRELRPIFGGQNATTTAAAAATAAATATAIGMGMGMGMYDSSLNLNPSILNAPLESVLQTSQASALKGGNSLFSSKQSFSTKQSSYQNSAPHSKKSFGDFGQALQTLNIVEGSTASKEKDEGYSVVDELRQLSQDLAYIMHQLNNSSVNLSTAVMNLIDCFKSFSTSYRAVPTISAATKEKRTRTVGDAETEIETETISKNENKNKNENENENEFQTEVMAYNNLDLRKIIKIYLQYHDDLLQNEVYIKLKLLLMKHFNDFASKFDDEAKSSTVLIKPRYYAVGSGDHGPFPGEDSVATIMDRIAQVNLASKDQNGSFIAPVLRGVTSKLRILCLYFGLPDPQENHQKVISGISELYDDIHVVIAKNRIELASASVETSIKLNNVPPVQKIQHHQHSQKGYDQHLSHSHKQQQHHHQQQQQQQQQGFPVQKFKLPFRVPVDPLQPPMSMSMSTENSLKTSGTVGGYIYPKIDIKKQPNLKSYAASKFALSCGHVCLDPHSPSTYPNIAVPSAALIGMYKQALLAQYERVKGSMKDTEVAYKAVLGELEEMFPSKNVKVNMDNIQERELGRNLPRHKFGQIIWGERTLIEVLQTPNAVSGLTERKLSDLAIIKVNKHMKCSANYLGDDVLFNEYDPSLIFENLYVRKVLNLKRYEPKPINEAVKDIDSQVSSFEETENLHGLEVFKYGSTTKYTRGNLNGIKLVYWLDGEMHSLEFIVNSSDMTSVFASGGDSGSWIMSKLQDINPNEQGLGVLGMLHSYDGEFKQFGLFTPMCEILSRLKEVTNIEWGIVGAQDYKGEGRDGEGDENEDEYFVNAGGERSNEYDSDVE</sequence>
<feature type="region of interest" description="Disordered" evidence="1">
    <location>
        <begin position="1"/>
        <end position="47"/>
    </location>
</feature>
<protein>
    <recommendedName>
        <fullName evidence="4">SPS-sensor serine protease component SSY5</fullName>
    </recommendedName>
</protein>
<dbReference type="OrthoDB" id="4096087at2759"/>
<dbReference type="eggNOG" id="ENOG502QR0D">
    <property type="taxonomic scope" value="Eukaryota"/>
</dbReference>
<dbReference type="KEGG" id="lel:PVL30_002602"/>
<dbReference type="FunCoup" id="A5E0H4">
    <property type="interactions" value="16"/>
</dbReference>
<evidence type="ECO:0008006" key="4">
    <source>
        <dbReference type="Google" id="ProtNLM"/>
    </source>
</evidence>
<dbReference type="InterPro" id="IPR009003">
    <property type="entry name" value="Peptidase_S1_PA"/>
</dbReference>
<dbReference type="HOGENOM" id="CLU_012881_0_0_1"/>
<dbReference type="InParanoid" id="A5E0H4"/>
<proteinExistence type="predicted"/>
<dbReference type="VEuPathDB" id="FungiDB:LELG_03111"/>
<accession>A5E0H4</accession>
<dbReference type="Proteomes" id="UP000001996">
    <property type="component" value="Unassembled WGS sequence"/>
</dbReference>
<gene>
    <name evidence="2" type="ORF">LELG_03111</name>
</gene>
<keyword evidence="3" id="KW-1185">Reference proteome</keyword>
<feature type="region of interest" description="Disordered" evidence="1">
    <location>
        <begin position="842"/>
        <end position="875"/>
    </location>
</feature>
<feature type="region of interest" description="Disordered" evidence="1">
    <location>
        <begin position="436"/>
        <end position="473"/>
    </location>
</feature>
<name>A5E0H4_LODEL</name>
<evidence type="ECO:0000313" key="2">
    <source>
        <dbReference type="EMBL" id="EDK44932.1"/>
    </source>
</evidence>
<feature type="compositionally biased region" description="Polar residues" evidence="1">
    <location>
        <begin position="33"/>
        <end position="45"/>
    </location>
</feature>
<dbReference type="MEROPS" id="S64.001"/>
<dbReference type="InterPro" id="IPR012985">
    <property type="entry name" value="Peptidase_S64_Ssy5"/>
</dbReference>